<dbReference type="PRINTS" id="PR00783">
    <property type="entry name" value="MINTRINSICP"/>
</dbReference>
<proteinExistence type="predicted"/>
<keyword evidence="2" id="KW-0813">Transport</keyword>
<feature type="transmembrane region" description="Helical" evidence="6">
    <location>
        <begin position="142"/>
        <end position="161"/>
    </location>
</feature>
<dbReference type="AlphaFoldDB" id="Q0W089"/>
<evidence type="ECO:0000256" key="5">
    <source>
        <dbReference type="ARBA" id="ARBA00023136"/>
    </source>
</evidence>
<organism evidence="7 8">
    <name type="scientific">Methanocella arvoryzae (strain DSM 22066 / NBRC 105507 / MRE50)</name>
    <dbReference type="NCBI Taxonomy" id="351160"/>
    <lineage>
        <taxon>Archaea</taxon>
        <taxon>Methanobacteriati</taxon>
        <taxon>Methanobacteriota</taxon>
        <taxon>Stenosarchaea group</taxon>
        <taxon>Methanomicrobia</taxon>
        <taxon>Methanocellales</taxon>
        <taxon>Methanocellaceae</taxon>
        <taxon>Methanocella</taxon>
    </lineage>
</organism>
<dbReference type="PANTHER" id="PTHR45724:SF13">
    <property type="entry name" value="AQUAPORIN NIP1-1-RELATED"/>
    <property type="match status" value="1"/>
</dbReference>
<dbReference type="RefSeq" id="WP_012034390.1">
    <property type="nucleotide sequence ID" value="NC_009464.1"/>
</dbReference>
<feature type="transmembrane region" description="Helical" evidence="6">
    <location>
        <begin position="217"/>
        <end position="242"/>
    </location>
</feature>
<dbReference type="InterPro" id="IPR000425">
    <property type="entry name" value="MIP"/>
</dbReference>
<gene>
    <name evidence="7" type="primary">aqpM</name>
    <name evidence="7" type="ORF">RRC514</name>
</gene>
<dbReference type="InterPro" id="IPR023271">
    <property type="entry name" value="Aquaporin-like"/>
</dbReference>
<dbReference type="Gene3D" id="1.20.1080.10">
    <property type="entry name" value="Glycerol uptake facilitator protein"/>
    <property type="match status" value="1"/>
</dbReference>
<dbReference type="STRING" id="351160.RRC514"/>
<evidence type="ECO:0000256" key="2">
    <source>
        <dbReference type="ARBA" id="ARBA00022448"/>
    </source>
</evidence>
<dbReference type="PANTHER" id="PTHR45724">
    <property type="entry name" value="AQUAPORIN NIP2-1"/>
    <property type="match status" value="1"/>
</dbReference>
<dbReference type="eggNOG" id="arCOG04431">
    <property type="taxonomic scope" value="Archaea"/>
</dbReference>
<sequence>MAEFSLLKRSLAELIGTYVLVFLGTGAVVTAVLLLQGQALIPGNEFNVGFDIAAWLAIGLVFGLAVTAMIYVFGHISGTHINPAVSIALWATKRLPTKDLIAYMLAQFTGAALASFSVYLIWGARSLATGLGATSMFAGVSYWQAILCEAVATFFLMLAIMGTAVDKRSPQGWAGLIIGLVVAVDIAVIGNITGSSLNPARTFGPYLADFLLGGANLWWQFPIYIAGPVIGALAAAVLYGYISTAEAEKAEKAVIDSPGAKHV</sequence>
<feature type="transmembrane region" description="Helical" evidence="6">
    <location>
        <begin position="12"/>
        <end position="32"/>
    </location>
</feature>
<feature type="transmembrane region" description="Helical" evidence="6">
    <location>
        <begin position="100"/>
        <end position="122"/>
    </location>
</feature>
<dbReference type="PATRIC" id="fig|351160.9.peg.67"/>
<dbReference type="PROSITE" id="PS00221">
    <property type="entry name" value="MIP"/>
    <property type="match status" value="1"/>
</dbReference>
<keyword evidence="3 6" id="KW-0812">Transmembrane</keyword>
<protein>
    <submittedName>
        <fullName evidence="7">Aquaporin</fullName>
    </submittedName>
</protein>
<evidence type="ECO:0000256" key="1">
    <source>
        <dbReference type="ARBA" id="ARBA00004141"/>
    </source>
</evidence>
<dbReference type="GO" id="GO:0015267">
    <property type="term" value="F:channel activity"/>
    <property type="evidence" value="ECO:0007669"/>
    <property type="project" value="InterPro"/>
</dbReference>
<evidence type="ECO:0000256" key="3">
    <source>
        <dbReference type="ARBA" id="ARBA00022692"/>
    </source>
</evidence>
<feature type="transmembrane region" description="Helical" evidence="6">
    <location>
        <begin position="173"/>
        <end position="197"/>
    </location>
</feature>
<dbReference type="Proteomes" id="UP000000663">
    <property type="component" value="Chromosome"/>
</dbReference>
<name>Q0W089_METAR</name>
<keyword evidence="4 6" id="KW-1133">Transmembrane helix</keyword>
<keyword evidence="8" id="KW-1185">Reference proteome</keyword>
<comment type="subcellular location">
    <subcellularLocation>
        <location evidence="1">Membrane</location>
        <topology evidence="1">Multi-pass membrane protein</topology>
    </subcellularLocation>
</comment>
<dbReference type="KEGG" id="rci:RRC514"/>
<reference evidence="7 8" key="1">
    <citation type="journal article" date="2006" name="Science">
        <title>Genome of rice cluster I archaea -- the key methane producers in the rice rhizosphere.</title>
        <authorList>
            <person name="Erkel C."/>
            <person name="Kube M."/>
            <person name="Reinhardt R."/>
            <person name="Liesack W."/>
        </authorList>
    </citation>
    <scope>NUCLEOTIDE SEQUENCE [LARGE SCALE GENOMIC DNA]</scope>
    <source>
        <strain evidence="8">DSM 22066 / NBRC 105507 / MRE50</strain>
    </source>
</reference>
<evidence type="ECO:0000313" key="8">
    <source>
        <dbReference type="Proteomes" id="UP000000663"/>
    </source>
</evidence>
<evidence type="ECO:0000256" key="6">
    <source>
        <dbReference type="SAM" id="Phobius"/>
    </source>
</evidence>
<dbReference type="Pfam" id="PF00230">
    <property type="entry name" value="MIP"/>
    <property type="match status" value="1"/>
</dbReference>
<dbReference type="InterPro" id="IPR034294">
    <property type="entry name" value="Aquaporin_transptr"/>
</dbReference>
<dbReference type="SUPFAM" id="SSF81338">
    <property type="entry name" value="Aquaporin-like"/>
    <property type="match status" value="1"/>
</dbReference>
<dbReference type="GO" id="GO:0016020">
    <property type="term" value="C:membrane"/>
    <property type="evidence" value="ECO:0007669"/>
    <property type="project" value="UniProtKB-SubCell"/>
</dbReference>
<accession>Q0W089</accession>
<feature type="transmembrane region" description="Helical" evidence="6">
    <location>
        <begin position="52"/>
        <end position="73"/>
    </location>
</feature>
<dbReference type="InterPro" id="IPR022357">
    <property type="entry name" value="MIP_CS"/>
</dbReference>
<dbReference type="GeneID" id="5143241"/>
<evidence type="ECO:0000313" key="7">
    <source>
        <dbReference type="EMBL" id="CAJ38204.1"/>
    </source>
</evidence>
<keyword evidence="5 6" id="KW-0472">Membrane</keyword>
<dbReference type="EMBL" id="AM114193">
    <property type="protein sequence ID" value="CAJ38204.1"/>
    <property type="molecule type" value="Genomic_DNA"/>
</dbReference>
<dbReference type="OrthoDB" id="36050at2157"/>
<evidence type="ECO:0000256" key="4">
    <source>
        <dbReference type="ARBA" id="ARBA00022989"/>
    </source>
</evidence>